<feature type="DNA-binding region" description="H-T-H motif" evidence="4">
    <location>
        <begin position="35"/>
        <end position="54"/>
    </location>
</feature>
<protein>
    <submittedName>
        <fullName evidence="6">TetR family transcriptional regulator</fullName>
    </submittedName>
</protein>
<dbReference type="InterPro" id="IPR009057">
    <property type="entry name" value="Homeodomain-like_sf"/>
</dbReference>
<dbReference type="PANTHER" id="PTHR30055">
    <property type="entry name" value="HTH-TYPE TRANSCRIPTIONAL REGULATOR RUTR"/>
    <property type="match status" value="1"/>
</dbReference>
<comment type="caution">
    <text evidence="6">The sequence shown here is derived from an EMBL/GenBank/DDBJ whole genome shotgun (WGS) entry which is preliminary data.</text>
</comment>
<organism evidence="6 7">
    <name type="scientific">Flavobacterium akiainvivens</name>
    <dbReference type="NCBI Taxonomy" id="1202724"/>
    <lineage>
        <taxon>Bacteria</taxon>
        <taxon>Pseudomonadati</taxon>
        <taxon>Bacteroidota</taxon>
        <taxon>Flavobacteriia</taxon>
        <taxon>Flavobacteriales</taxon>
        <taxon>Flavobacteriaceae</taxon>
        <taxon>Flavobacterium</taxon>
    </lineage>
</organism>
<dbReference type="SUPFAM" id="SSF46689">
    <property type="entry name" value="Homeodomain-like"/>
    <property type="match status" value="1"/>
</dbReference>
<dbReference type="GO" id="GO:0003700">
    <property type="term" value="F:DNA-binding transcription factor activity"/>
    <property type="evidence" value="ECO:0007669"/>
    <property type="project" value="TreeGrafter"/>
</dbReference>
<dbReference type="GO" id="GO:0000976">
    <property type="term" value="F:transcription cis-regulatory region binding"/>
    <property type="evidence" value="ECO:0007669"/>
    <property type="project" value="TreeGrafter"/>
</dbReference>
<sequence length="214" mass="24045">MTDKTPPGRNKERSKQQLLDAVGKLLKTEGFTGLKVNDIAATAGLDKKLIYKYFGSRDNLVDEYISSLDFWSNVSQDQAPPVITDGGQDFTKHMLLQQYDVLDGNDELQKLMMWGLYESRKSLKAVADEREAVGEVLLTNITDPFFGKFAKEYRSTVGILIAGIYYMNMYAGVNCNTFCGIDITQPEGKQDIKNALVNLVDLFYKDIEAKKQEG</sequence>
<evidence type="ECO:0000256" key="4">
    <source>
        <dbReference type="PROSITE-ProRule" id="PRU00335"/>
    </source>
</evidence>
<evidence type="ECO:0000256" key="2">
    <source>
        <dbReference type="ARBA" id="ARBA00023125"/>
    </source>
</evidence>
<feature type="domain" description="HTH tetR-type" evidence="5">
    <location>
        <begin position="12"/>
        <end position="72"/>
    </location>
</feature>
<dbReference type="PATRIC" id="fig|1202724.3.peg.4151"/>
<dbReference type="PANTHER" id="PTHR30055:SF234">
    <property type="entry name" value="HTH-TYPE TRANSCRIPTIONAL REGULATOR BETI"/>
    <property type="match status" value="1"/>
</dbReference>
<keyword evidence="7" id="KW-1185">Reference proteome</keyword>
<name>A0A0M9VK24_9FLAO</name>
<dbReference type="AlphaFoldDB" id="A0A0M9VK24"/>
<dbReference type="EMBL" id="LIYD01000005">
    <property type="protein sequence ID" value="KOS08082.1"/>
    <property type="molecule type" value="Genomic_DNA"/>
</dbReference>
<dbReference type="PRINTS" id="PR00455">
    <property type="entry name" value="HTHTETR"/>
</dbReference>
<dbReference type="OrthoDB" id="836882at2"/>
<reference evidence="6 7" key="1">
    <citation type="submission" date="2015-08" db="EMBL/GenBank/DDBJ databases">
        <title>Whole genome sequence of Flavobacterium akiainvivens IK-1T, from decaying Wikstroemia oahuensis, an endemic Hawaiian shrub.</title>
        <authorList>
            <person name="Wan X."/>
            <person name="Hou S."/>
            <person name="Saito J."/>
            <person name="Donachie S."/>
        </authorList>
    </citation>
    <scope>NUCLEOTIDE SEQUENCE [LARGE SCALE GENOMIC DNA]</scope>
    <source>
        <strain evidence="6 7">IK-1</strain>
    </source>
</reference>
<proteinExistence type="predicted"/>
<evidence type="ECO:0000256" key="3">
    <source>
        <dbReference type="ARBA" id="ARBA00023163"/>
    </source>
</evidence>
<dbReference type="PROSITE" id="PS50977">
    <property type="entry name" value="HTH_TETR_2"/>
    <property type="match status" value="1"/>
</dbReference>
<evidence type="ECO:0000256" key="1">
    <source>
        <dbReference type="ARBA" id="ARBA00023015"/>
    </source>
</evidence>
<evidence type="ECO:0000313" key="6">
    <source>
        <dbReference type="EMBL" id="KOS08082.1"/>
    </source>
</evidence>
<dbReference type="Proteomes" id="UP000037755">
    <property type="component" value="Unassembled WGS sequence"/>
</dbReference>
<dbReference type="InterPro" id="IPR001647">
    <property type="entry name" value="HTH_TetR"/>
</dbReference>
<dbReference type="Gene3D" id="1.10.357.10">
    <property type="entry name" value="Tetracycline Repressor, domain 2"/>
    <property type="match status" value="1"/>
</dbReference>
<dbReference type="RefSeq" id="WP_054409905.1">
    <property type="nucleotide sequence ID" value="NZ_FOYA01000017.1"/>
</dbReference>
<accession>A0A0M9VK24</accession>
<keyword evidence="3" id="KW-0804">Transcription</keyword>
<gene>
    <name evidence="6" type="ORF">AM493_20045</name>
</gene>
<keyword evidence="2 4" id="KW-0238">DNA-binding</keyword>
<evidence type="ECO:0000259" key="5">
    <source>
        <dbReference type="PROSITE" id="PS50977"/>
    </source>
</evidence>
<dbReference type="STRING" id="1202724.AM493_20045"/>
<evidence type="ECO:0000313" key="7">
    <source>
        <dbReference type="Proteomes" id="UP000037755"/>
    </source>
</evidence>
<dbReference type="InterPro" id="IPR050109">
    <property type="entry name" value="HTH-type_TetR-like_transc_reg"/>
</dbReference>
<dbReference type="Pfam" id="PF00440">
    <property type="entry name" value="TetR_N"/>
    <property type="match status" value="1"/>
</dbReference>
<keyword evidence="1" id="KW-0805">Transcription regulation</keyword>